<comment type="caution">
    <text evidence="2">The sequence shown here is derived from an EMBL/GenBank/DDBJ whole genome shotgun (WGS) entry which is preliminary data.</text>
</comment>
<sequence length="391" mass="46066">MIPDLSIASTHQSMSQKRLKILYVAMKYNYGNPEQGYSFEHCNFYDSLIRIGHEILYFDFMTLLQQHGHSGMNNRLMEVVKTEKPDLMFTFLFTNELDPKVVREISEDTDTITLNWFADDHWRFENFSCFWAPCFNWVVTTAQSALPKYAQMGYHNVIKSQWGCNHFLYRKLDLPFKYDVTFVGQPHSNRRQIIEILAQSGIKVHAWGNGWKTGRLSQTEMIEVFNQSRINLNLNNSFMVGRKNNPTKRFVSRCLDFIPYGDMVKVKGNEFYDKFQDFLSIDSVLERSKSNSQLNYEQIKGRNFEVPGCGGFLLTGKAENLDEYYRISQEVECFDNNDDLIKQIKYYLENQEQRIAIAKAGYERTLNEHTYVHRFTEIFQKIGLLNQQIYH</sequence>
<evidence type="ECO:0000313" key="2">
    <source>
        <dbReference type="EMBL" id="RCJ22319.1"/>
    </source>
</evidence>
<gene>
    <name evidence="2" type="ORF">A6770_29910</name>
</gene>
<evidence type="ECO:0000313" key="3">
    <source>
        <dbReference type="Proteomes" id="UP000252107"/>
    </source>
</evidence>
<keyword evidence="3" id="KW-1185">Reference proteome</keyword>
<dbReference type="Proteomes" id="UP000252107">
    <property type="component" value="Unassembled WGS sequence"/>
</dbReference>
<evidence type="ECO:0000259" key="1">
    <source>
        <dbReference type="Pfam" id="PF13524"/>
    </source>
</evidence>
<name>A0A367QDW2_9NOSO</name>
<dbReference type="EMBL" id="LXQD01000326">
    <property type="protein sequence ID" value="RCJ22319.1"/>
    <property type="molecule type" value="Genomic_DNA"/>
</dbReference>
<dbReference type="InterPro" id="IPR055259">
    <property type="entry name" value="YkvP/CgeB_Glyco_trans-like"/>
</dbReference>
<reference evidence="2" key="1">
    <citation type="submission" date="2016-04" db="EMBL/GenBank/DDBJ databases">
        <authorList>
            <person name="Tabuchi Yagui T.R."/>
        </authorList>
    </citation>
    <scope>NUCLEOTIDE SEQUENCE [LARGE SCALE GENOMIC DNA]</scope>
    <source>
        <strain evidence="2">NIES-26</strain>
    </source>
</reference>
<proteinExistence type="predicted"/>
<accession>A0A367QDW2</accession>
<dbReference type="Pfam" id="PF13524">
    <property type="entry name" value="Glyco_trans_1_2"/>
    <property type="match status" value="2"/>
</dbReference>
<protein>
    <recommendedName>
        <fullName evidence="1">Spore protein YkvP/CgeB glycosyl transferase-like domain-containing protein</fullName>
    </recommendedName>
</protein>
<organism evidence="2 3">
    <name type="scientific">Nostoc minutum NIES-26</name>
    <dbReference type="NCBI Taxonomy" id="1844469"/>
    <lineage>
        <taxon>Bacteria</taxon>
        <taxon>Bacillati</taxon>
        <taxon>Cyanobacteriota</taxon>
        <taxon>Cyanophyceae</taxon>
        <taxon>Nostocales</taxon>
        <taxon>Nostocaceae</taxon>
        <taxon>Nostoc</taxon>
    </lineage>
</organism>
<feature type="domain" description="Spore protein YkvP/CgeB glycosyl transferase-like" evidence="1">
    <location>
        <begin position="288"/>
        <end position="379"/>
    </location>
</feature>
<feature type="domain" description="Spore protein YkvP/CgeB glycosyl transferase-like" evidence="1">
    <location>
        <begin position="190"/>
        <end position="250"/>
    </location>
</feature>
<dbReference type="AlphaFoldDB" id="A0A367QDW2"/>